<feature type="transmembrane region" description="Helical" evidence="7">
    <location>
        <begin position="245"/>
        <end position="269"/>
    </location>
</feature>
<proteinExistence type="inferred from homology"/>
<evidence type="ECO:0000313" key="9">
    <source>
        <dbReference type="EMBL" id="KAG9228442.1"/>
    </source>
</evidence>
<feature type="transmembrane region" description="Helical" evidence="7">
    <location>
        <begin position="131"/>
        <end position="152"/>
    </location>
</feature>
<dbReference type="OrthoDB" id="4682787at2759"/>
<organism evidence="9 10">
    <name type="scientific">Amylocarpus encephaloides</name>
    <dbReference type="NCBI Taxonomy" id="45428"/>
    <lineage>
        <taxon>Eukaryota</taxon>
        <taxon>Fungi</taxon>
        <taxon>Dikarya</taxon>
        <taxon>Ascomycota</taxon>
        <taxon>Pezizomycotina</taxon>
        <taxon>Leotiomycetes</taxon>
        <taxon>Helotiales</taxon>
        <taxon>Helotiales incertae sedis</taxon>
        <taxon>Amylocarpus</taxon>
    </lineage>
</organism>
<feature type="transmembrane region" description="Helical" evidence="7">
    <location>
        <begin position="12"/>
        <end position="30"/>
    </location>
</feature>
<reference evidence="9" key="1">
    <citation type="journal article" date="2021" name="IMA Fungus">
        <title>Genomic characterization of three marine fungi, including Emericellopsis atlantica sp. nov. with signatures of a generalist lifestyle and marine biomass degradation.</title>
        <authorList>
            <person name="Hagestad O.C."/>
            <person name="Hou L."/>
            <person name="Andersen J.H."/>
            <person name="Hansen E.H."/>
            <person name="Altermark B."/>
            <person name="Li C."/>
            <person name="Kuhnert E."/>
            <person name="Cox R.J."/>
            <person name="Crous P.W."/>
            <person name="Spatafora J.W."/>
            <person name="Lail K."/>
            <person name="Amirebrahimi M."/>
            <person name="Lipzen A."/>
            <person name="Pangilinan J."/>
            <person name="Andreopoulos W."/>
            <person name="Hayes R.D."/>
            <person name="Ng V."/>
            <person name="Grigoriev I.V."/>
            <person name="Jackson S.A."/>
            <person name="Sutton T.D.S."/>
            <person name="Dobson A.D.W."/>
            <person name="Rama T."/>
        </authorList>
    </citation>
    <scope>NUCLEOTIDE SEQUENCE</scope>
    <source>
        <strain evidence="9">TRa018bII</strain>
    </source>
</reference>
<keyword evidence="4 7" id="KW-0472">Membrane</keyword>
<dbReference type="AlphaFoldDB" id="A0A9P7Y7T5"/>
<gene>
    <name evidence="9" type="ORF">BJ875DRAFT_389391</name>
</gene>
<dbReference type="InterPro" id="IPR052337">
    <property type="entry name" value="SAT4-like"/>
</dbReference>
<comment type="similarity">
    <text evidence="5">Belongs to the SAT4 family.</text>
</comment>
<evidence type="ECO:0000256" key="3">
    <source>
        <dbReference type="ARBA" id="ARBA00022989"/>
    </source>
</evidence>
<dbReference type="Proteomes" id="UP000824998">
    <property type="component" value="Unassembled WGS sequence"/>
</dbReference>
<name>A0A9P7Y7T5_9HELO</name>
<keyword evidence="10" id="KW-1185">Reference proteome</keyword>
<keyword evidence="3 7" id="KW-1133">Transmembrane helix</keyword>
<comment type="subcellular location">
    <subcellularLocation>
        <location evidence="1">Membrane</location>
        <topology evidence="1">Multi-pass membrane protein</topology>
    </subcellularLocation>
</comment>
<feature type="compositionally biased region" description="Polar residues" evidence="6">
    <location>
        <begin position="309"/>
        <end position="323"/>
    </location>
</feature>
<evidence type="ECO:0000259" key="8">
    <source>
        <dbReference type="Pfam" id="PF20684"/>
    </source>
</evidence>
<dbReference type="PANTHER" id="PTHR33048">
    <property type="entry name" value="PTH11-LIKE INTEGRAL MEMBRANE PROTEIN (AFU_ORTHOLOGUE AFUA_5G11245)"/>
    <property type="match status" value="1"/>
</dbReference>
<evidence type="ECO:0000256" key="6">
    <source>
        <dbReference type="SAM" id="MobiDB-lite"/>
    </source>
</evidence>
<comment type="caution">
    <text evidence="9">The sequence shown here is derived from an EMBL/GenBank/DDBJ whole genome shotgun (WGS) entry which is preliminary data.</text>
</comment>
<feature type="transmembrane region" description="Helical" evidence="7">
    <location>
        <begin position="172"/>
        <end position="200"/>
    </location>
</feature>
<dbReference type="PANTHER" id="PTHR33048:SF163">
    <property type="entry name" value="INTEGRAL MEMBRANE PROTEIN (AFU_ORTHOLOGUE AFUA_8G05510)"/>
    <property type="match status" value="1"/>
</dbReference>
<evidence type="ECO:0000256" key="7">
    <source>
        <dbReference type="SAM" id="Phobius"/>
    </source>
</evidence>
<feature type="transmembrane region" description="Helical" evidence="7">
    <location>
        <begin position="212"/>
        <end position="233"/>
    </location>
</feature>
<keyword evidence="2 7" id="KW-0812">Transmembrane</keyword>
<feature type="transmembrane region" description="Helical" evidence="7">
    <location>
        <begin position="51"/>
        <end position="72"/>
    </location>
</feature>
<dbReference type="Pfam" id="PF20684">
    <property type="entry name" value="Fung_rhodopsin"/>
    <property type="match status" value="1"/>
</dbReference>
<sequence length="368" mass="40718">MSTPDLPDRKYELISTVIIITAISTFLALWRLVVRYKLNPTFKLNLALTDYLLLFGMILNLAANTLAILSAYHGQGKFDNNPLLTPSQKRLAMRFLFANQILNVYAMFLLKLSISTYLMTLYFSPTYRTTVWITIAVVVACNFIVPVISHYGQCRPLASRWDMRIPAKCWPLGVRLAFAYTQAGANVATDLVFAASPLVYLRRVELPRGTQWGVRGVFLTALAGTSISVIKIWSLHKVLQLQTNFLHEAVVLSILSILEVGFAMIAACLPPLRKTFDSLLGKMARPTSIISFVSGSTMPKMFRKSQSYPLSNYQGQSRGTDTAISEGGESGRGILNDEGQHGGGGLTSVPRVRVESIMLPIQSNSDDK</sequence>
<dbReference type="InterPro" id="IPR049326">
    <property type="entry name" value="Rhodopsin_dom_fungi"/>
</dbReference>
<evidence type="ECO:0000256" key="1">
    <source>
        <dbReference type="ARBA" id="ARBA00004141"/>
    </source>
</evidence>
<evidence type="ECO:0000256" key="2">
    <source>
        <dbReference type="ARBA" id="ARBA00022692"/>
    </source>
</evidence>
<dbReference type="GO" id="GO:0016020">
    <property type="term" value="C:membrane"/>
    <property type="evidence" value="ECO:0007669"/>
    <property type="project" value="UniProtKB-SubCell"/>
</dbReference>
<accession>A0A9P7Y7T5</accession>
<evidence type="ECO:0000256" key="5">
    <source>
        <dbReference type="ARBA" id="ARBA00038359"/>
    </source>
</evidence>
<evidence type="ECO:0000313" key="10">
    <source>
        <dbReference type="Proteomes" id="UP000824998"/>
    </source>
</evidence>
<evidence type="ECO:0000256" key="4">
    <source>
        <dbReference type="ARBA" id="ARBA00023136"/>
    </source>
</evidence>
<dbReference type="EMBL" id="MU251940">
    <property type="protein sequence ID" value="KAG9228442.1"/>
    <property type="molecule type" value="Genomic_DNA"/>
</dbReference>
<protein>
    <recommendedName>
        <fullName evidence="8">Rhodopsin domain-containing protein</fullName>
    </recommendedName>
</protein>
<feature type="domain" description="Rhodopsin" evidence="8">
    <location>
        <begin position="31"/>
        <end position="276"/>
    </location>
</feature>
<feature type="region of interest" description="Disordered" evidence="6">
    <location>
        <begin position="309"/>
        <end position="348"/>
    </location>
</feature>